<dbReference type="InterPro" id="IPR013106">
    <property type="entry name" value="Ig_V-set"/>
</dbReference>
<dbReference type="AlphaFoldDB" id="A0A674BFJ0"/>
<keyword evidence="4" id="KW-0393">Immunoglobulin domain</keyword>
<dbReference type="SUPFAM" id="SSF48726">
    <property type="entry name" value="Immunoglobulin"/>
    <property type="match status" value="1"/>
</dbReference>
<dbReference type="SMART" id="SM00406">
    <property type="entry name" value="IGv"/>
    <property type="match status" value="1"/>
</dbReference>
<evidence type="ECO:0000313" key="8">
    <source>
        <dbReference type="Proteomes" id="UP000472277"/>
    </source>
</evidence>
<dbReference type="InterPro" id="IPR036179">
    <property type="entry name" value="Ig-like_dom_sf"/>
</dbReference>
<evidence type="ECO:0000256" key="2">
    <source>
        <dbReference type="ARBA" id="ARBA00023130"/>
    </source>
</evidence>
<evidence type="ECO:0000256" key="1">
    <source>
        <dbReference type="ARBA" id="ARBA00022729"/>
    </source>
</evidence>
<evidence type="ECO:0000256" key="5">
    <source>
        <dbReference type="ARBA" id="ARBA00043266"/>
    </source>
</evidence>
<dbReference type="GeneTree" id="ENSGT01030000234557"/>
<evidence type="ECO:0000259" key="6">
    <source>
        <dbReference type="PROSITE" id="PS50835"/>
    </source>
</evidence>
<dbReference type="InterPro" id="IPR003599">
    <property type="entry name" value="Ig_sub"/>
</dbReference>
<dbReference type="GO" id="GO:0042101">
    <property type="term" value="C:T cell receptor complex"/>
    <property type="evidence" value="ECO:0007669"/>
    <property type="project" value="UniProtKB-KW"/>
</dbReference>
<dbReference type="InParanoid" id="A0A674BFJ0"/>
<keyword evidence="8" id="KW-1185">Reference proteome</keyword>
<dbReference type="InterPro" id="IPR013783">
    <property type="entry name" value="Ig-like_fold"/>
</dbReference>
<dbReference type="Proteomes" id="UP000472277">
    <property type="component" value="Chromosome 21"/>
</dbReference>
<keyword evidence="2" id="KW-1064">Adaptive immunity</keyword>
<organism evidence="7 8">
    <name type="scientific">Salmo trutta</name>
    <name type="common">Brown trout</name>
    <dbReference type="NCBI Taxonomy" id="8032"/>
    <lineage>
        <taxon>Eukaryota</taxon>
        <taxon>Metazoa</taxon>
        <taxon>Chordata</taxon>
        <taxon>Craniata</taxon>
        <taxon>Vertebrata</taxon>
        <taxon>Euteleostomi</taxon>
        <taxon>Actinopterygii</taxon>
        <taxon>Neopterygii</taxon>
        <taxon>Teleostei</taxon>
        <taxon>Protacanthopterygii</taxon>
        <taxon>Salmoniformes</taxon>
        <taxon>Salmonidae</taxon>
        <taxon>Salmoninae</taxon>
        <taxon>Salmo</taxon>
    </lineage>
</organism>
<dbReference type="GO" id="GO:0002250">
    <property type="term" value="P:adaptive immune response"/>
    <property type="evidence" value="ECO:0007669"/>
    <property type="project" value="UniProtKB-KW"/>
</dbReference>
<keyword evidence="5" id="KW-1279">T cell receptor</keyword>
<reference evidence="7" key="1">
    <citation type="submission" date="2025-08" db="UniProtKB">
        <authorList>
            <consortium name="Ensembl"/>
        </authorList>
    </citation>
    <scope>IDENTIFICATION</scope>
</reference>
<proteinExistence type="predicted"/>
<evidence type="ECO:0000313" key="7">
    <source>
        <dbReference type="Ensembl" id="ENSSTUP00000069776.1"/>
    </source>
</evidence>
<dbReference type="InterPro" id="IPR051287">
    <property type="entry name" value="TCR_variable_region"/>
</dbReference>
<dbReference type="SMART" id="SM00409">
    <property type="entry name" value="IG"/>
    <property type="match status" value="1"/>
</dbReference>
<dbReference type="Pfam" id="PF07686">
    <property type="entry name" value="V-set"/>
    <property type="match status" value="1"/>
</dbReference>
<protein>
    <recommendedName>
        <fullName evidence="6">Ig-like domain-containing protein</fullName>
    </recommendedName>
</protein>
<keyword evidence="5" id="KW-0391">Immunity</keyword>
<reference evidence="7" key="2">
    <citation type="submission" date="2025-09" db="UniProtKB">
        <authorList>
            <consortium name="Ensembl"/>
        </authorList>
    </citation>
    <scope>IDENTIFICATION</scope>
</reference>
<evidence type="ECO:0000256" key="3">
    <source>
        <dbReference type="ARBA" id="ARBA00023170"/>
    </source>
</evidence>
<accession>A0A674BFJ0</accession>
<dbReference type="OMA" id="CDVERTH"/>
<dbReference type="Gene3D" id="2.60.40.10">
    <property type="entry name" value="Immunoglobulins"/>
    <property type="match status" value="1"/>
</dbReference>
<feature type="domain" description="Ig-like" evidence="6">
    <location>
        <begin position="44"/>
        <end position="153"/>
    </location>
</feature>
<keyword evidence="1" id="KW-0732">Signal</keyword>
<evidence type="ECO:0000256" key="4">
    <source>
        <dbReference type="ARBA" id="ARBA00023319"/>
    </source>
</evidence>
<dbReference type="InterPro" id="IPR007110">
    <property type="entry name" value="Ig-like_dom"/>
</dbReference>
<sequence>MGLERRTTILRSSTSWLNLSQVLKFRFITYFSSAGMVCGDSVTPDKEEYTPTEGSSVSLSWTYETSSSISYLYWYQQYPNHAPEYLLFNLTFGAGETATEFKERFHARLNVTAKSVPLTIQRVQLSDSAVYYCALRPTVTTGYTATLQKLYVSCVHRNIQ</sequence>
<dbReference type="PANTHER" id="PTHR19367">
    <property type="entry name" value="T-CELL RECEPTOR ALPHA CHAIN V REGION"/>
    <property type="match status" value="1"/>
</dbReference>
<dbReference type="PROSITE" id="PS50835">
    <property type="entry name" value="IG_LIKE"/>
    <property type="match status" value="1"/>
</dbReference>
<dbReference type="Ensembl" id="ENSSTUT00000074121.1">
    <property type="protein sequence ID" value="ENSSTUP00000069776.1"/>
    <property type="gene ID" value="ENSSTUG00000030651.1"/>
</dbReference>
<keyword evidence="3" id="KW-0675">Receptor</keyword>
<name>A0A674BFJ0_SALTR</name>
<dbReference type="PANTHER" id="PTHR19367:SF18">
    <property type="entry name" value="T CELL RECEPTOR ALPHA VARIABLE 16"/>
    <property type="match status" value="1"/>
</dbReference>